<feature type="binding site" evidence="3">
    <location>
        <position position="359"/>
    </location>
    <ligand>
        <name>Mn(2+)</name>
        <dbReference type="ChEBI" id="CHEBI:29035"/>
        <label>2</label>
    </ligand>
</feature>
<organism evidence="7 8">
    <name type="scientific">Crucibulum laeve</name>
    <dbReference type="NCBI Taxonomy" id="68775"/>
    <lineage>
        <taxon>Eukaryota</taxon>
        <taxon>Fungi</taxon>
        <taxon>Dikarya</taxon>
        <taxon>Basidiomycota</taxon>
        <taxon>Agaricomycotina</taxon>
        <taxon>Agaricomycetes</taxon>
        <taxon>Agaricomycetidae</taxon>
        <taxon>Agaricales</taxon>
        <taxon>Agaricineae</taxon>
        <taxon>Nidulariaceae</taxon>
        <taxon>Crucibulum</taxon>
    </lineage>
</organism>
<dbReference type="Pfam" id="PF00190">
    <property type="entry name" value="Cupin_1"/>
    <property type="match status" value="2"/>
</dbReference>
<dbReference type="CDD" id="cd20304">
    <property type="entry name" value="cupin_OxDC_N"/>
    <property type="match status" value="1"/>
</dbReference>
<sequence>MISISSCLCALLLVSYTVAAPAAAPSAPVSSAIAISSALSSAVSSAAHSSSHSSSSSAPTATSSAAEPEATRATIDLDPNEPLWNINSTGTPEAIRGSLGASVLGPTDEFTVKQNPDLLAPPSTDHGSVDNAKWAFSLSHNRLEDGGWARQENIGVLPIATEMASVNMRLEPGAVRELHWHKTAEWAYILKGHTQISAVDYDGKNYVATMGPGDLWYFPAGIPHSLQATADDPDGTEFVLVFDTGDFSEDSTFLLTDWLAHVPAEVIAKNFQTPIDAFKNVPAEELYIFPTTPPSDNAAAPESPQGTVPSPFSFEFSKVNATQHSGGTSKIVDTSSFPISKTISAAEITIEPGAMRELHWHPTNDEWSFFIEGNARMTIFAAQSNARTFDYQAIAGDIGYVPATMGHYVENIGNTTVRFLEIFKTDKFQDISLNQWLALTPPDLVKAHLGLSDDTIAHLSKVKNVVVGPGN</sequence>
<feature type="binding site" evidence="3">
    <location>
        <position position="185"/>
    </location>
    <ligand>
        <name>Mn(2+)</name>
        <dbReference type="ChEBI" id="CHEBI:29035"/>
        <label>1</label>
    </ligand>
</feature>
<accession>A0A5C3LHE3</accession>
<feature type="binding site" evidence="3">
    <location>
        <position position="181"/>
    </location>
    <ligand>
        <name>Mn(2+)</name>
        <dbReference type="ChEBI" id="CHEBI:29035"/>
        <label>1</label>
    </ligand>
</feature>
<feature type="domain" description="Cupin type-1" evidence="6">
    <location>
        <begin position="136"/>
        <end position="279"/>
    </location>
</feature>
<feature type="signal peptide" evidence="5">
    <location>
        <begin position="1"/>
        <end position="19"/>
    </location>
</feature>
<feature type="binding site" evidence="3">
    <location>
        <position position="179"/>
    </location>
    <ligand>
        <name>Mn(2+)</name>
        <dbReference type="ChEBI" id="CHEBI:29035"/>
        <label>1</label>
    </ligand>
</feature>
<reference evidence="7 8" key="1">
    <citation type="journal article" date="2019" name="Nat. Ecol. Evol.">
        <title>Megaphylogeny resolves global patterns of mushroom evolution.</title>
        <authorList>
            <person name="Varga T."/>
            <person name="Krizsan K."/>
            <person name="Foldi C."/>
            <person name="Dima B."/>
            <person name="Sanchez-Garcia M."/>
            <person name="Sanchez-Ramirez S."/>
            <person name="Szollosi G.J."/>
            <person name="Szarkandi J.G."/>
            <person name="Papp V."/>
            <person name="Albert L."/>
            <person name="Andreopoulos W."/>
            <person name="Angelini C."/>
            <person name="Antonin V."/>
            <person name="Barry K.W."/>
            <person name="Bougher N.L."/>
            <person name="Buchanan P."/>
            <person name="Buyck B."/>
            <person name="Bense V."/>
            <person name="Catcheside P."/>
            <person name="Chovatia M."/>
            <person name="Cooper J."/>
            <person name="Damon W."/>
            <person name="Desjardin D."/>
            <person name="Finy P."/>
            <person name="Geml J."/>
            <person name="Haridas S."/>
            <person name="Hughes K."/>
            <person name="Justo A."/>
            <person name="Karasinski D."/>
            <person name="Kautmanova I."/>
            <person name="Kiss B."/>
            <person name="Kocsube S."/>
            <person name="Kotiranta H."/>
            <person name="LaButti K.M."/>
            <person name="Lechner B.E."/>
            <person name="Liimatainen K."/>
            <person name="Lipzen A."/>
            <person name="Lukacs Z."/>
            <person name="Mihaltcheva S."/>
            <person name="Morgado L.N."/>
            <person name="Niskanen T."/>
            <person name="Noordeloos M.E."/>
            <person name="Ohm R.A."/>
            <person name="Ortiz-Santana B."/>
            <person name="Ovrebo C."/>
            <person name="Racz N."/>
            <person name="Riley R."/>
            <person name="Savchenko A."/>
            <person name="Shiryaev A."/>
            <person name="Soop K."/>
            <person name="Spirin V."/>
            <person name="Szebenyi C."/>
            <person name="Tomsovsky M."/>
            <person name="Tulloss R.E."/>
            <person name="Uehling J."/>
            <person name="Grigoriev I.V."/>
            <person name="Vagvolgyi C."/>
            <person name="Papp T."/>
            <person name="Martin F.M."/>
            <person name="Miettinen O."/>
            <person name="Hibbett D.S."/>
            <person name="Nagy L.G."/>
        </authorList>
    </citation>
    <scope>NUCLEOTIDE SEQUENCE [LARGE SCALE GENOMIC DNA]</scope>
    <source>
        <strain evidence="7 8">CBS 166.37</strain>
    </source>
</reference>
<evidence type="ECO:0000256" key="1">
    <source>
        <dbReference type="ARBA" id="ARBA00022723"/>
    </source>
</evidence>
<dbReference type="PANTHER" id="PTHR35848:SF9">
    <property type="entry name" value="SLL1358 PROTEIN"/>
    <property type="match status" value="1"/>
</dbReference>
<evidence type="ECO:0000313" key="8">
    <source>
        <dbReference type="Proteomes" id="UP000308652"/>
    </source>
</evidence>
<dbReference type="InterPro" id="IPR051610">
    <property type="entry name" value="GPI/OXD"/>
</dbReference>
<evidence type="ECO:0000259" key="6">
    <source>
        <dbReference type="SMART" id="SM00835"/>
    </source>
</evidence>
<keyword evidence="5" id="KW-0732">Signal</keyword>
<dbReference type="InterPro" id="IPR006045">
    <property type="entry name" value="Cupin_1"/>
</dbReference>
<feature type="active site" description="Proton donor" evidence="2">
    <location>
        <position position="421"/>
    </location>
</feature>
<dbReference type="GO" id="GO:0046872">
    <property type="term" value="F:metal ion binding"/>
    <property type="evidence" value="ECO:0007669"/>
    <property type="project" value="UniProtKB-KW"/>
</dbReference>
<dbReference type="STRING" id="68775.A0A5C3LHE3"/>
<feature type="binding site" evidence="3">
    <location>
        <position position="224"/>
    </location>
    <ligand>
        <name>Mn(2+)</name>
        <dbReference type="ChEBI" id="CHEBI:29035"/>
        <label>1</label>
    </ligand>
</feature>
<name>A0A5C3LHE3_9AGAR</name>
<dbReference type="SMART" id="SM00835">
    <property type="entry name" value="Cupin_1"/>
    <property type="match status" value="2"/>
</dbReference>
<dbReference type="Proteomes" id="UP000308652">
    <property type="component" value="Unassembled WGS sequence"/>
</dbReference>
<protein>
    <submittedName>
        <fullName evidence="7">Oxalate decarboxylase</fullName>
    </submittedName>
</protein>
<evidence type="ECO:0000256" key="5">
    <source>
        <dbReference type="SAM" id="SignalP"/>
    </source>
</evidence>
<feature type="compositionally biased region" description="Low complexity" evidence="4">
    <location>
        <begin position="48"/>
        <end position="68"/>
    </location>
</feature>
<feature type="binding site" evidence="3">
    <location>
        <position position="366"/>
    </location>
    <ligand>
        <name>Mn(2+)</name>
        <dbReference type="ChEBI" id="CHEBI:29035"/>
        <label>2</label>
    </ligand>
</feature>
<keyword evidence="8" id="KW-1185">Reference proteome</keyword>
<dbReference type="InterPro" id="IPR011051">
    <property type="entry name" value="RmlC_Cupin_sf"/>
</dbReference>
<evidence type="ECO:0000256" key="2">
    <source>
        <dbReference type="PIRSR" id="PIRSR617774-1"/>
    </source>
</evidence>
<dbReference type="CDD" id="cd20305">
    <property type="entry name" value="cupin_OxDC_C"/>
    <property type="match status" value="1"/>
</dbReference>
<dbReference type="GO" id="GO:0033609">
    <property type="term" value="P:oxalate metabolic process"/>
    <property type="evidence" value="ECO:0007669"/>
    <property type="project" value="InterPro"/>
</dbReference>
<dbReference type="NCBIfam" id="TIGR03404">
    <property type="entry name" value="bicupin_oxalic"/>
    <property type="match status" value="1"/>
</dbReference>
<dbReference type="SUPFAM" id="SSF51182">
    <property type="entry name" value="RmlC-like cupins"/>
    <property type="match status" value="1"/>
</dbReference>
<dbReference type="InterPro" id="IPR014710">
    <property type="entry name" value="RmlC-like_jellyroll"/>
</dbReference>
<gene>
    <name evidence="7" type="ORF">BDQ12DRAFT_740086</name>
</gene>
<comment type="cofactor">
    <cofactor evidence="3">
        <name>Mn(2+)</name>
        <dbReference type="ChEBI" id="CHEBI:29035"/>
    </cofactor>
    <text evidence="3">Binds 2 manganese ions per subunit.</text>
</comment>
<evidence type="ECO:0000256" key="3">
    <source>
        <dbReference type="PIRSR" id="PIRSR617774-2"/>
    </source>
</evidence>
<keyword evidence="3" id="KW-0464">Manganese</keyword>
<evidence type="ECO:0000256" key="4">
    <source>
        <dbReference type="SAM" id="MobiDB-lite"/>
    </source>
</evidence>
<dbReference type="PANTHER" id="PTHR35848">
    <property type="entry name" value="OXALATE-BINDING PROTEIN"/>
    <property type="match status" value="1"/>
</dbReference>
<dbReference type="OrthoDB" id="10263073at2759"/>
<dbReference type="Gene3D" id="2.60.120.10">
    <property type="entry name" value="Jelly Rolls"/>
    <property type="match status" value="2"/>
</dbReference>
<feature type="chain" id="PRO_5023107199" evidence="5">
    <location>
        <begin position="20"/>
        <end position="471"/>
    </location>
</feature>
<evidence type="ECO:0000313" key="7">
    <source>
        <dbReference type="EMBL" id="TFK31336.1"/>
    </source>
</evidence>
<feature type="binding site" evidence="3">
    <location>
        <position position="361"/>
    </location>
    <ligand>
        <name>Mn(2+)</name>
        <dbReference type="ChEBI" id="CHEBI:29035"/>
        <label>2</label>
    </ligand>
</feature>
<proteinExistence type="predicted"/>
<feature type="region of interest" description="Disordered" evidence="4">
    <location>
        <begin position="48"/>
        <end position="90"/>
    </location>
</feature>
<feature type="binding site" evidence="3">
    <location>
        <position position="407"/>
    </location>
    <ligand>
        <name>Mn(2+)</name>
        <dbReference type="ChEBI" id="CHEBI:29035"/>
        <label>2</label>
    </ligand>
</feature>
<dbReference type="EMBL" id="ML213776">
    <property type="protein sequence ID" value="TFK31336.1"/>
    <property type="molecule type" value="Genomic_DNA"/>
</dbReference>
<dbReference type="AlphaFoldDB" id="A0A5C3LHE3"/>
<keyword evidence="1 3" id="KW-0479">Metal-binding</keyword>
<dbReference type="InterPro" id="IPR017774">
    <property type="entry name" value="Bicupin_oxalate_deCO2ase/Oxase"/>
</dbReference>
<feature type="domain" description="Cupin type-1" evidence="6">
    <location>
        <begin position="314"/>
        <end position="457"/>
    </location>
</feature>